<dbReference type="EMBL" id="PSQE01000008">
    <property type="protein sequence ID" value="RHN43893.1"/>
    <property type="molecule type" value="Genomic_DNA"/>
</dbReference>
<dbReference type="Proteomes" id="UP000265566">
    <property type="component" value="Chromosome 8"/>
</dbReference>
<evidence type="ECO:0000256" key="2">
    <source>
        <dbReference type="SAM" id="MobiDB-lite"/>
    </source>
</evidence>
<comment type="caution">
    <text evidence="4">The sequence shown here is derived from an EMBL/GenBank/DDBJ whole genome shotgun (WGS) entry which is preliminary data.</text>
</comment>
<feature type="region of interest" description="Disordered" evidence="2">
    <location>
        <begin position="1"/>
        <end position="25"/>
    </location>
</feature>
<dbReference type="Pfam" id="PF04078">
    <property type="entry name" value="Rcd1"/>
    <property type="match status" value="2"/>
</dbReference>
<dbReference type="Gene3D" id="1.25.10.10">
    <property type="entry name" value="Leucine-rich Repeat Variant"/>
    <property type="match status" value="1"/>
</dbReference>
<dbReference type="GO" id="GO:0006402">
    <property type="term" value="P:mRNA catabolic process"/>
    <property type="evidence" value="ECO:0007669"/>
    <property type="project" value="InterPro"/>
</dbReference>
<accession>A0A396GTM0</accession>
<name>A0A396GTM0_MEDTR</name>
<gene>
    <name evidence="4" type="ORF">MtrunA17_Chr8g0392781</name>
</gene>
<feature type="transmembrane region" description="Helical" evidence="3">
    <location>
        <begin position="214"/>
        <end position="235"/>
    </location>
</feature>
<keyword evidence="3" id="KW-0472">Membrane</keyword>
<dbReference type="SUPFAM" id="SSF48371">
    <property type="entry name" value="ARM repeat"/>
    <property type="match status" value="1"/>
</dbReference>
<dbReference type="InterPro" id="IPR007216">
    <property type="entry name" value="CNOT9"/>
</dbReference>
<sequence length="358" mass="40385">MDKISPHSLSMKNESSSVAPLGASTQSRTTAQTMTFVEHLVTELINPNLRENALRVLSKRNELSRELAPLLWNSFGTIAVLLQEITSIYCTLSPPTLTLGQSTRACNVLALLQCVASHSETRMLFLNASIPLYLYPFLKTKDKSPQFEYLRLASLGVIGALVKDNTKEVLGYLILSEVIPLCLSNMEIGNEISQTVSFSILIFLKSILVNELLFFYYFILYFSVIHFCWAATFIIHKILFDDDGLAYVCATAERFFAVRRVLDMMFESLDKQPTPRLLKFIIPCYARLSDGRRRAGIALANSLPSVFRDTIFLNHLREDPATWKWVKHLQENVEKNQEPLVEGGGENNDIMESSTSGQ</sequence>
<feature type="region of interest" description="Disordered" evidence="2">
    <location>
        <begin position="336"/>
        <end position="358"/>
    </location>
</feature>
<dbReference type="InterPro" id="IPR016024">
    <property type="entry name" value="ARM-type_fold"/>
</dbReference>
<dbReference type="GO" id="GO:0030014">
    <property type="term" value="C:CCR4-NOT complex"/>
    <property type="evidence" value="ECO:0007669"/>
    <property type="project" value="InterPro"/>
</dbReference>
<evidence type="ECO:0000256" key="3">
    <source>
        <dbReference type="SAM" id="Phobius"/>
    </source>
</evidence>
<reference evidence="5" key="1">
    <citation type="journal article" date="2018" name="Nat. Plants">
        <title>Whole-genome landscape of Medicago truncatula symbiotic genes.</title>
        <authorList>
            <person name="Pecrix Y."/>
            <person name="Staton S.E."/>
            <person name="Sallet E."/>
            <person name="Lelandais-Briere C."/>
            <person name="Moreau S."/>
            <person name="Carrere S."/>
            <person name="Blein T."/>
            <person name="Jardinaud M.F."/>
            <person name="Latrasse D."/>
            <person name="Zouine M."/>
            <person name="Zahm M."/>
            <person name="Kreplak J."/>
            <person name="Mayjonade B."/>
            <person name="Satge C."/>
            <person name="Perez M."/>
            <person name="Cauet S."/>
            <person name="Marande W."/>
            <person name="Chantry-Darmon C."/>
            <person name="Lopez-Roques C."/>
            <person name="Bouchez O."/>
            <person name="Berard A."/>
            <person name="Debelle F."/>
            <person name="Munos S."/>
            <person name="Bendahmane A."/>
            <person name="Berges H."/>
            <person name="Niebel A."/>
            <person name="Buitink J."/>
            <person name="Frugier F."/>
            <person name="Benhamed M."/>
            <person name="Crespi M."/>
            <person name="Gouzy J."/>
            <person name="Gamas P."/>
        </authorList>
    </citation>
    <scope>NUCLEOTIDE SEQUENCE [LARGE SCALE GENOMIC DNA]</scope>
    <source>
        <strain evidence="5">cv. Jemalong A17</strain>
    </source>
</reference>
<dbReference type="InterPro" id="IPR011989">
    <property type="entry name" value="ARM-like"/>
</dbReference>
<dbReference type="PANTHER" id="PTHR12262">
    <property type="entry name" value="CCR4-NOT TRANSCRIPTION COMPLEX SUBUNIT 9"/>
    <property type="match status" value="1"/>
</dbReference>
<evidence type="ECO:0000313" key="4">
    <source>
        <dbReference type="EMBL" id="RHN43893.1"/>
    </source>
</evidence>
<proteinExistence type="inferred from homology"/>
<evidence type="ECO:0000256" key="1">
    <source>
        <dbReference type="ARBA" id="ARBA00006385"/>
    </source>
</evidence>
<protein>
    <submittedName>
        <fullName evidence="4">Putative transcription regulator Rcd1-like family</fullName>
    </submittedName>
</protein>
<keyword evidence="3" id="KW-0812">Transmembrane</keyword>
<organism evidence="4 5">
    <name type="scientific">Medicago truncatula</name>
    <name type="common">Barrel medic</name>
    <name type="synonym">Medicago tribuloides</name>
    <dbReference type="NCBI Taxonomy" id="3880"/>
    <lineage>
        <taxon>Eukaryota</taxon>
        <taxon>Viridiplantae</taxon>
        <taxon>Streptophyta</taxon>
        <taxon>Embryophyta</taxon>
        <taxon>Tracheophyta</taxon>
        <taxon>Spermatophyta</taxon>
        <taxon>Magnoliopsida</taxon>
        <taxon>eudicotyledons</taxon>
        <taxon>Gunneridae</taxon>
        <taxon>Pentapetalae</taxon>
        <taxon>rosids</taxon>
        <taxon>fabids</taxon>
        <taxon>Fabales</taxon>
        <taxon>Fabaceae</taxon>
        <taxon>Papilionoideae</taxon>
        <taxon>50 kb inversion clade</taxon>
        <taxon>NPAAA clade</taxon>
        <taxon>Hologalegina</taxon>
        <taxon>IRL clade</taxon>
        <taxon>Trifolieae</taxon>
        <taxon>Medicago</taxon>
    </lineage>
</organism>
<keyword evidence="3" id="KW-1133">Transmembrane helix</keyword>
<comment type="similarity">
    <text evidence="1">Belongs to the CNOT9 family.</text>
</comment>
<dbReference type="AlphaFoldDB" id="A0A396GTM0"/>
<evidence type="ECO:0000313" key="5">
    <source>
        <dbReference type="Proteomes" id="UP000265566"/>
    </source>
</evidence>
<dbReference type="Gramene" id="rna50528">
    <property type="protein sequence ID" value="RHN43893.1"/>
    <property type="gene ID" value="gene50528"/>
</dbReference>
<feature type="compositionally biased region" description="Polar residues" evidence="2">
    <location>
        <begin position="7"/>
        <end position="25"/>
    </location>
</feature>